<keyword evidence="3" id="KW-1185">Reference proteome</keyword>
<dbReference type="Proteomes" id="UP001359485">
    <property type="component" value="Unassembled WGS sequence"/>
</dbReference>
<evidence type="ECO:0000256" key="1">
    <source>
        <dbReference type="SAM" id="MobiDB-lite"/>
    </source>
</evidence>
<proteinExistence type="predicted"/>
<accession>A0ABR1ALE0</accession>
<organism evidence="2 3">
    <name type="scientific">Polyplax serrata</name>
    <name type="common">Common mouse louse</name>
    <dbReference type="NCBI Taxonomy" id="468196"/>
    <lineage>
        <taxon>Eukaryota</taxon>
        <taxon>Metazoa</taxon>
        <taxon>Ecdysozoa</taxon>
        <taxon>Arthropoda</taxon>
        <taxon>Hexapoda</taxon>
        <taxon>Insecta</taxon>
        <taxon>Pterygota</taxon>
        <taxon>Neoptera</taxon>
        <taxon>Paraneoptera</taxon>
        <taxon>Psocodea</taxon>
        <taxon>Troctomorpha</taxon>
        <taxon>Phthiraptera</taxon>
        <taxon>Anoplura</taxon>
        <taxon>Polyplacidae</taxon>
        <taxon>Polyplax</taxon>
    </lineage>
</organism>
<evidence type="ECO:0000313" key="3">
    <source>
        <dbReference type="Proteomes" id="UP001359485"/>
    </source>
</evidence>
<feature type="region of interest" description="Disordered" evidence="1">
    <location>
        <begin position="75"/>
        <end position="166"/>
    </location>
</feature>
<name>A0ABR1ALE0_POLSC</name>
<feature type="compositionally biased region" description="Basic residues" evidence="1">
    <location>
        <begin position="75"/>
        <end position="89"/>
    </location>
</feature>
<feature type="compositionally biased region" description="Basic and acidic residues" evidence="1">
    <location>
        <begin position="145"/>
        <end position="158"/>
    </location>
</feature>
<sequence length="166" mass="18722">MDETQYQVQVQVFGGIRSRKTNQTEISKDQNLTFDEIDDFLSVEKKTESFSADEHKKSSVKVPLQKRHEVFDIRHRQKTTARHQQKQSGRKIIAPNFSVGLDVSSAPAEGHSSRRNQRLGKGPSKEANTAFEFEGRNLSGSLVEADGKDGIHLAAEKEKRKRSRSA</sequence>
<comment type="caution">
    <text evidence="2">The sequence shown here is derived from an EMBL/GenBank/DDBJ whole genome shotgun (WGS) entry which is preliminary data.</text>
</comment>
<reference evidence="2 3" key="1">
    <citation type="submission" date="2023-09" db="EMBL/GenBank/DDBJ databases">
        <title>Genomes of two closely related lineages of the louse Polyplax serrata with different host specificities.</title>
        <authorList>
            <person name="Martinu J."/>
            <person name="Tarabai H."/>
            <person name="Stefka J."/>
            <person name="Hypsa V."/>
        </authorList>
    </citation>
    <scope>NUCLEOTIDE SEQUENCE [LARGE SCALE GENOMIC DNA]</scope>
    <source>
        <strain evidence="2">98ZLc_SE</strain>
    </source>
</reference>
<dbReference type="EMBL" id="JAWJWF010000047">
    <property type="protein sequence ID" value="KAK6622107.1"/>
    <property type="molecule type" value="Genomic_DNA"/>
</dbReference>
<gene>
    <name evidence="2" type="ORF">RUM44_001914</name>
</gene>
<evidence type="ECO:0000313" key="2">
    <source>
        <dbReference type="EMBL" id="KAK6622107.1"/>
    </source>
</evidence>
<protein>
    <submittedName>
        <fullName evidence="2">Uncharacterized protein</fullName>
    </submittedName>
</protein>